<feature type="domain" description="GH18" evidence="8">
    <location>
        <begin position="1"/>
        <end position="63"/>
    </location>
</feature>
<dbReference type="GO" id="GO:0008843">
    <property type="term" value="F:endochitinase activity"/>
    <property type="evidence" value="ECO:0007669"/>
    <property type="project" value="UniProtKB-EC"/>
</dbReference>
<feature type="signal peptide" evidence="7">
    <location>
        <begin position="1"/>
        <end position="25"/>
    </location>
</feature>
<feature type="non-terminal residue" evidence="9">
    <location>
        <position position="63"/>
    </location>
</feature>
<dbReference type="EMBL" id="JANJYI010000005">
    <property type="protein sequence ID" value="KAK2650165.1"/>
    <property type="molecule type" value="Genomic_DNA"/>
</dbReference>
<evidence type="ECO:0000256" key="4">
    <source>
        <dbReference type="ARBA" id="ARBA00023157"/>
    </source>
</evidence>
<evidence type="ECO:0000256" key="2">
    <source>
        <dbReference type="ARBA" id="ARBA00022729"/>
    </source>
</evidence>
<feature type="non-terminal residue" evidence="9">
    <location>
        <position position="1"/>
    </location>
</feature>
<comment type="caution">
    <text evidence="9">The sequence shown here is derived from an EMBL/GenBank/DDBJ whole genome shotgun (WGS) entry which is preliminary data.</text>
</comment>
<dbReference type="AlphaFoldDB" id="A0AAD9U932"/>
<dbReference type="Proteomes" id="UP001280121">
    <property type="component" value="Unassembled WGS sequence"/>
</dbReference>
<evidence type="ECO:0000259" key="8">
    <source>
        <dbReference type="PROSITE" id="PS51910"/>
    </source>
</evidence>
<dbReference type="Gene3D" id="3.20.20.80">
    <property type="entry name" value="Glycosidases"/>
    <property type="match status" value="1"/>
</dbReference>
<evidence type="ECO:0000313" key="9">
    <source>
        <dbReference type="EMBL" id="KAK2650165.1"/>
    </source>
</evidence>
<keyword evidence="3" id="KW-0146">Chitin degradation</keyword>
<dbReference type="PANTHER" id="PTHR45708:SF22">
    <property type="entry name" value="ACIDIC ENDOCHITINASE"/>
    <property type="match status" value="1"/>
</dbReference>
<protein>
    <recommendedName>
        <fullName evidence="8">GH18 domain-containing protein</fullName>
    </recommendedName>
</protein>
<dbReference type="GO" id="GO:0005576">
    <property type="term" value="C:extracellular region"/>
    <property type="evidence" value="ECO:0007669"/>
    <property type="project" value="TreeGrafter"/>
</dbReference>
<proteinExistence type="predicted"/>
<dbReference type="PROSITE" id="PS51910">
    <property type="entry name" value="GH18_2"/>
    <property type="match status" value="1"/>
</dbReference>
<reference evidence="9" key="1">
    <citation type="journal article" date="2023" name="Plant J.">
        <title>Genome sequences and population genomics provide insights into the demographic history, inbreeding, and mutation load of two 'living fossil' tree species of Dipteronia.</title>
        <authorList>
            <person name="Feng Y."/>
            <person name="Comes H.P."/>
            <person name="Chen J."/>
            <person name="Zhu S."/>
            <person name="Lu R."/>
            <person name="Zhang X."/>
            <person name="Li P."/>
            <person name="Qiu J."/>
            <person name="Olsen K.M."/>
            <person name="Qiu Y."/>
        </authorList>
    </citation>
    <scope>NUCLEOTIDE SEQUENCE</scope>
    <source>
        <strain evidence="9">KIB01</strain>
    </source>
</reference>
<evidence type="ECO:0000256" key="3">
    <source>
        <dbReference type="ARBA" id="ARBA00023024"/>
    </source>
</evidence>
<dbReference type="InterPro" id="IPR050542">
    <property type="entry name" value="Glycosyl_Hydrlase18_Chitinase"/>
</dbReference>
<keyword evidence="10" id="KW-1185">Reference proteome</keyword>
<dbReference type="SUPFAM" id="SSF51445">
    <property type="entry name" value="(Trans)glycosidases"/>
    <property type="match status" value="1"/>
</dbReference>
<evidence type="ECO:0000256" key="1">
    <source>
        <dbReference type="ARBA" id="ARBA00000822"/>
    </source>
</evidence>
<keyword evidence="2 7" id="KW-0732">Signal</keyword>
<dbReference type="InterPro" id="IPR001223">
    <property type="entry name" value="Glyco_hydro18_cat"/>
</dbReference>
<keyword evidence="4" id="KW-1015">Disulfide bond</keyword>
<dbReference type="PANTHER" id="PTHR45708">
    <property type="entry name" value="ENDOCHITINASE"/>
    <property type="match status" value="1"/>
</dbReference>
<comment type="catalytic activity">
    <reaction evidence="1">
        <text>Random endo-hydrolysis of N-acetyl-beta-D-glucosaminide (1-&gt;4)-beta-linkages in chitin and chitodextrins.</text>
        <dbReference type="EC" id="3.2.1.14"/>
    </reaction>
</comment>
<dbReference type="GO" id="GO:0000272">
    <property type="term" value="P:polysaccharide catabolic process"/>
    <property type="evidence" value="ECO:0007669"/>
    <property type="project" value="UniProtKB-KW"/>
</dbReference>
<evidence type="ECO:0000256" key="6">
    <source>
        <dbReference type="ARBA" id="ARBA00023326"/>
    </source>
</evidence>
<dbReference type="InterPro" id="IPR017853">
    <property type="entry name" value="GH"/>
</dbReference>
<sequence length="63" mass="6868">SNWNQWTSSLSLGQVFLVLPATPEASPSGGFIQPDALASEVLPTIKDSPKYGGVMLWSRQYDQ</sequence>
<accession>A0AAD9U932</accession>
<keyword evidence="6" id="KW-0624">Polysaccharide degradation</keyword>
<name>A0AAD9U932_9ROSI</name>
<gene>
    <name evidence="9" type="ORF">Ddye_017654</name>
</gene>
<dbReference type="GO" id="GO:0006032">
    <property type="term" value="P:chitin catabolic process"/>
    <property type="evidence" value="ECO:0007669"/>
    <property type="project" value="UniProtKB-KW"/>
</dbReference>
<organism evidence="9 10">
    <name type="scientific">Dipteronia dyeriana</name>
    <dbReference type="NCBI Taxonomy" id="168575"/>
    <lineage>
        <taxon>Eukaryota</taxon>
        <taxon>Viridiplantae</taxon>
        <taxon>Streptophyta</taxon>
        <taxon>Embryophyta</taxon>
        <taxon>Tracheophyta</taxon>
        <taxon>Spermatophyta</taxon>
        <taxon>Magnoliopsida</taxon>
        <taxon>eudicotyledons</taxon>
        <taxon>Gunneridae</taxon>
        <taxon>Pentapetalae</taxon>
        <taxon>rosids</taxon>
        <taxon>malvids</taxon>
        <taxon>Sapindales</taxon>
        <taxon>Sapindaceae</taxon>
        <taxon>Hippocastanoideae</taxon>
        <taxon>Acereae</taxon>
        <taxon>Dipteronia</taxon>
    </lineage>
</organism>
<evidence type="ECO:0000313" key="10">
    <source>
        <dbReference type="Proteomes" id="UP001280121"/>
    </source>
</evidence>
<evidence type="ECO:0000256" key="5">
    <source>
        <dbReference type="ARBA" id="ARBA00023277"/>
    </source>
</evidence>
<evidence type="ECO:0000256" key="7">
    <source>
        <dbReference type="SAM" id="SignalP"/>
    </source>
</evidence>
<feature type="chain" id="PRO_5041998398" description="GH18 domain-containing protein" evidence="7">
    <location>
        <begin position="26"/>
        <end position="63"/>
    </location>
</feature>
<keyword evidence="5" id="KW-0119">Carbohydrate metabolism</keyword>